<keyword evidence="2" id="KW-1185">Reference proteome</keyword>
<organism evidence="1 2">
    <name type="scientific">Streptomyces axinellae</name>
    <dbReference type="NCBI Taxonomy" id="552788"/>
    <lineage>
        <taxon>Bacteria</taxon>
        <taxon>Bacillati</taxon>
        <taxon>Actinomycetota</taxon>
        <taxon>Actinomycetes</taxon>
        <taxon>Kitasatosporales</taxon>
        <taxon>Streptomycetaceae</taxon>
        <taxon>Streptomyces</taxon>
    </lineage>
</organism>
<sequence>MAKLPAMNTTWHLLVERHETAPGGGFWGSQVLGQYVGTRERAMALLEERARNYVPEHPWNRERTQLYRITDGFMKVTEGVRHRRRWTCRFVLAELLHDDGAGGFPFVAPPPPSTPPDVR</sequence>
<name>A0ABP6CXG8_9ACTN</name>
<protein>
    <submittedName>
        <fullName evidence="1">Uncharacterized protein</fullName>
    </submittedName>
</protein>
<evidence type="ECO:0000313" key="2">
    <source>
        <dbReference type="Proteomes" id="UP001501447"/>
    </source>
</evidence>
<comment type="caution">
    <text evidence="1">The sequence shown here is derived from an EMBL/GenBank/DDBJ whole genome shotgun (WGS) entry which is preliminary data.</text>
</comment>
<dbReference type="Proteomes" id="UP001501447">
    <property type="component" value="Unassembled WGS sequence"/>
</dbReference>
<accession>A0ABP6CXG8</accession>
<evidence type="ECO:0000313" key="1">
    <source>
        <dbReference type="EMBL" id="GAA2630603.1"/>
    </source>
</evidence>
<dbReference type="EMBL" id="BAAARJ010000019">
    <property type="protein sequence ID" value="GAA2630603.1"/>
    <property type="molecule type" value="Genomic_DNA"/>
</dbReference>
<gene>
    <name evidence="1" type="ORF">GCM10009863_52700</name>
</gene>
<proteinExistence type="predicted"/>
<reference evidence="2" key="1">
    <citation type="journal article" date="2019" name="Int. J. Syst. Evol. Microbiol.">
        <title>The Global Catalogue of Microorganisms (GCM) 10K type strain sequencing project: providing services to taxonomists for standard genome sequencing and annotation.</title>
        <authorList>
            <consortium name="The Broad Institute Genomics Platform"/>
            <consortium name="The Broad Institute Genome Sequencing Center for Infectious Disease"/>
            <person name="Wu L."/>
            <person name="Ma J."/>
        </authorList>
    </citation>
    <scope>NUCLEOTIDE SEQUENCE [LARGE SCALE GENOMIC DNA]</scope>
    <source>
        <strain evidence="2">JCM 16373</strain>
    </source>
</reference>